<sequence length="124" mass="13992">MKSFAIRSLLLMMMKRRKIEKSLRGNVKHLSLYRLSSPHRLEPFASPHQNSMPWNYWGKCPSTSQMKLSWTAYYLISSTCFTMMSRGCGCVPSTHSHTASHSSTVCQGLTPTSSPSTSCPTWPM</sequence>
<evidence type="ECO:0000313" key="1">
    <source>
        <dbReference type="EMBL" id="KAG0714436.1"/>
    </source>
</evidence>
<dbReference type="EMBL" id="JACEEZ010020535">
    <property type="protein sequence ID" value="KAG0714436.1"/>
    <property type="molecule type" value="Genomic_DNA"/>
</dbReference>
<reference evidence="1" key="1">
    <citation type="submission" date="2020-07" db="EMBL/GenBank/DDBJ databases">
        <title>The High-quality genome of the commercially important snow crab, Chionoecetes opilio.</title>
        <authorList>
            <person name="Jeong J.-H."/>
            <person name="Ryu S."/>
        </authorList>
    </citation>
    <scope>NUCLEOTIDE SEQUENCE</scope>
    <source>
        <strain evidence="1">MADBK_172401_WGS</strain>
        <tissue evidence="1">Digestive gland</tissue>
    </source>
</reference>
<gene>
    <name evidence="1" type="ORF">GWK47_014150</name>
</gene>
<comment type="caution">
    <text evidence="1">The sequence shown here is derived from an EMBL/GenBank/DDBJ whole genome shotgun (WGS) entry which is preliminary data.</text>
</comment>
<evidence type="ECO:0000313" key="2">
    <source>
        <dbReference type="Proteomes" id="UP000770661"/>
    </source>
</evidence>
<dbReference type="Proteomes" id="UP000770661">
    <property type="component" value="Unassembled WGS sequence"/>
</dbReference>
<organism evidence="1 2">
    <name type="scientific">Chionoecetes opilio</name>
    <name type="common">Atlantic snow crab</name>
    <name type="synonym">Cancer opilio</name>
    <dbReference type="NCBI Taxonomy" id="41210"/>
    <lineage>
        <taxon>Eukaryota</taxon>
        <taxon>Metazoa</taxon>
        <taxon>Ecdysozoa</taxon>
        <taxon>Arthropoda</taxon>
        <taxon>Crustacea</taxon>
        <taxon>Multicrustacea</taxon>
        <taxon>Malacostraca</taxon>
        <taxon>Eumalacostraca</taxon>
        <taxon>Eucarida</taxon>
        <taxon>Decapoda</taxon>
        <taxon>Pleocyemata</taxon>
        <taxon>Brachyura</taxon>
        <taxon>Eubrachyura</taxon>
        <taxon>Majoidea</taxon>
        <taxon>Majidae</taxon>
        <taxon>Chionoecetes</taxon>
    </lineage>
</organism>
<proteinExistence type="predicted"/>
<dbReference type="AlphaFoldDB" id="A0A8J5CIZ9"/>
<protein>
    <submittedName>
        <fullName evidence="1">Uncharacterized protein</fullName>
    </submittedName>
</protein>
<keyword evidence="2" id="KW-1185">Reference proteome</keyword>
<name>A0A8J5CIZ9_CHIOP</name>
<accession>A0A8J5CIZ9</accession>